<keyword evidence="3" id="KW-1185">Reference proteome</keyword>
<name>A0A399IVR5_9RHOB</name>
<feature type="region of interest" description="Disordered" evidence="1">
    <location>
        <begin position="37"/>
        <end position="58"/>
    </location>
</feature>
<dbReference type="AlphaFoldDB" id="A0A399IVR5"/>
<protein>
    <submittedName>
        <fullName evidence="2">Uncharacterized protein</fullName>
    </submittedName>
</protein>
<reference evidence="2 3" key="1">
    <citation type="submission" date="2018-08" db="EMBL/GenBank/DDBJ databases">
        <title>Pseudooceanicola sediminis CY03 in the family Rhodobacteracea.</title>
        <authorList>
            <person name="Zhang Y.-J."/>
        </authorList>
    </citation>
    <scope>NUCLEOTIDE SEQUENCE [LARGE SCALE GENOMIC DNA]</scope>
    <source>
        <strain evidence="2 3">CY03</strain>
    </source>
</reference>
<gene>
    <name evidence="2" type="ORF">DL237_18200</name>
</gene>
<proteinExistence type="predicted"/>
<evidence type="ECO:0000313" key="2">
    <source>
        <dbReference type="EMBL" id="RII37243.1"/>
    </source>
</evidence>
<organism evidence="2 3">
    <name type="scientific">Pseudooceanicola sediminis</name>
    <dbReference type="NCBI Taxonomy" id="2211117"/>
    <lineage>
        <taxon>Bacteria</taxon>
        <taxon>Pseudomonadati</taxon>
        <taxon>Pseudomonadota</taxon>
        <taxon>Alphaproteobacteria</taxon>
        <taxon>Rhodobacterales</taxon>
        <taxon>Paracoccaceae</taxon>
        <taxon>Pseudooceanicola</taxon>
    </lineage>
</organism>
<comment type="caution">
    <text evidence="2">The sequence shown here is derived from an EMBL/GenBank/DDBJ whole genome shotgun (WGS) entry which is preliminary data.</text>
</comment>
<sequence>MSGISKMRFFQLTIASIAKAPTIGRSEVSQELDPFSRIIRRRGTPGRNPQVRVARSMAAQERLGRDSIRGVIR</sequence>
<dbReference type="EMBL" id="QWJJ01000019">
    <property type="protein sequence ID" value="RII37243.1"/>
    <property type="molecule type" value="Genomic_DNA"/>
</dbReference>
<evidence type="ECO:0000256" key="1">
    <source>
        <dbReference type="SAM" id="MobiDB-lite"/>
    </source>
</evidence>
<evidence type="ECO:0000313" key="3">
    <source>
        <dbReference type="Proteomes" id="UP000265848"/>
    </source>
</evidence>
<dbReference type="Proteomes" id="UP000265848">
    <property type="component" value="Unassembled WGS sequence"/>
</dbReference>
<accession>A0A399IVR5</accession>